<keyword evidence="3" id="KW-0614">Plasmid</keyword>
<organism evidence="3">
    <name type="scientific">Microvirga ossetica</name>
    <dbReference type="NCBI Taxonomy" id="1882682"/>
    <lineage>
        <taxon>Bacteria</taxon>
        <taxon>Pseudomonadati</taxon>
        <taxon>Pseudomonadota</taxon>
        <taxon>Alphaproteobacteria</taxon>
        <taxon>Hyphomicrobiales</taxon>
        <taxon>Methylobacteriaceae</taxon>
        <taxon>Microvirga</taxon>
    </lineage>
</organism>
<dbReference type="PANTHER" id="PTHR11638:SF93">
    <property type="entry name" value="MITOCHONDRIAL DISAGGREGASE"/>
    <property type="match status" value="1"/>
</dbReference>
<evidence type="ECO:0000256" key="1">
    <source>
        <dbReference type="ARBA" id="ARBA00022741"/>
    </source>
</evidence>
<keyword evidence="2" id="KW-0067">ATP-binding</keyword>
<sequence length="326" mass="35095">MSTPQEDPAQVKRGLVALTRKRILGQDAAVEVFALEAYSHIALGPLQRRPGVFLIAGPNVEGDHLDLVVGLVQSLKRMGGLYKLAGNPGEDIAHIFSSSPATEGSSLLQVLKDSPDGVFVLQDIDRAHPNLRTHLEQMWSYGYIVDEAGKLCSLADAIFILTTEVAQDEIGEIARTDPDPARLHVECLKALVDAGFPASLLRHVDFTISLKRLTGGELARAYYNRLAALVASHGLVLEEGGLDARILLQVIDPTAEPTVPDIMLPWDTLSDRLAQAKAAGVGTVRLILDDELIRIVPVERGTPQWLIDAFAAVDPGPSADGEATDE</sequence>
<dbReference type="KEGG" id="moc:BB934_41025"/>
<keyword evidence="1" id="KW-0547">Nucleotide-binding</keyword>
<dbReference type="InterPro" id="IPR050130">
    <property type="entry name" value="ClpA_ClpB"/>
</dbReference>
<gene>
    <name evidence="3" type="ORF">BB934_41025</name>
</gene>
<dbReference type="OrthoDB" id="7236151at2"/>
<dbReference type="EMBL" id="CP016619">
    <property type="protein sequence ID" value="ANY84572.1"/>
    <property type="molecule type" value="Genomic_DNA"/>
</dbReference>
<protein>
    <submittedName>
        <fullName evidence="3">Uncharacterized protein</fullName>
    </submittedName>
</protein>
<dbReference type="RefSeq" id="WP_099515443.1">
    <property type="nucleotide sequence ID" value="NZ_CP016619.1"/>
</dbReference>
<dbReference type="GO" id="GO:0034605">
    <property type="term" value="P:cellular response to heat"/>
    <property type="evidence" value="ECO:0007669"/>
    <property type="project" value="TreeGrafter"/>
</dbReference>
<dbReference type="GO" id="GO:0005524">
    <property type="term" value="F:ATP binding"/>
    <property type="evidence" value="ECO:0007669"/>
    <property type="project" value="UniProtKB-KW"/>
</dbReference>
<evidence type="ECO:0000313" key="3">
    <source>
        <dbReference type="EMBL" id="ANY84572.1"/>
    </source>
</evidence>
<dbReference type="GO" id="GO:0005737">
    <property type="term" value="C:cytoplasm"/>
    <property type="evidence" value="ECO:0007669"/>
    <property type="project" value="TreeGrafter"/>
</dbReference>
<dbReference type="GO" id="GO:0016887">
    <property type="term" value="F:ATP hydrolysis activity"/>
    <property type="evidence" value="ECO:0007669"/>
    <property type="project" value="TreeGrafter"/>
</dbReference>
<name>A0A1B2EXB2_9HYPH</name>
<geneLocation type="plasmid" evidence="3">
    <name>unnamed2</name>
</geneLocation>
<dbReference type="SUPFAM" id="SSF52540">
    <property type="entry name" value="P-loop containing nucleoside triphosphate hydrolases"/>
    <property type="match status" value="1"/>
</dbReference>
<evidence type="ECO:0000256" key="2">
    <source>
        <dbReference type="ARBA" id="ARBA00022840"/>
    </source>
</evidence>
<dbReference type="Gene3D" id="3.40.50.300">
    <property type="entry name" value="P-loop containing nucleotide triphosphate hydrolases"/>
    <property type="match status" value="1"/>
</dbReference>
<dbReference type="AlphaFoldDB" id="A0A1B2EXB2"/>
<proteinExistence type="predicted"/>
<accession>A0A1B2EXB2</accession>
<dbReference type="InterPro" id="IPR027417">
    <property type="entry name" value="P-loop_NTPase"/>
</dbReference>
<reference evidence="3" key="1">
    <citation type="submission" date="2016-07" db="EMBL/GenBank/DDBJ databases">
        <title>Microvirga ossetica sp. nov. a new species of rhizobia isolated from root nodules of the legume species Vicia alpestris Steven originated from North Ossetia region in the Caucasus.</title>
        <authorList>
            <person name="Safronova V.I."/>
            <person name="Kuznetsova I.G."/>
            <person name="Sazanova A.L."/>
            <person name="Belimov A."/>
            <person name="Andronov E."/>
            <person name="Osledkin Y.S."/>
            <person name="Onishchuk O.P."/>
            <person name="Kurchak O.N."/>
            <person name="Shaposhnikov A.I."/>
            <person name="Willems A."/>
            <person name="Tikhonovich I.A."/>
        </authorList>
    </citation>
    <scope>NUCLEOTIDE SEQUENCE [LARGE SCALE GENOMIC DNA]</scope>
    <source>
        <strain evidence="3">V5/3M</strain>
        <plasmid evidence="3">unnamed2</plasmid>
    </source>
</reference>
<dbReference type="PANTHER" id="PTHR11638">
    <property type="entry name" value="ATP-DEPENDENT CLP PROTEASE"/>
    <property type="match status" value="1"/>
</dbReference>